<dbReference type="InterPro" id="IPR049278">
    <property type="entry name" value="MS_channel_C"/>
</dbReference>
<evidence type="ECO:0000259" key="8">
    <source>
        <dbReference type="Pfam" id="PF00924"/>
    </source>
</evidence>
<feature type="transmembrane region" description="Helical" evidence="7">
    <location>
        <begin position="168"/>
        <end position="186"/>
    </location>
</feature>
<sequence length="375" mass="42194">MMQPLGLQLGEFGQTLIAGAPLVAWLKAIGIWAVLSVIFIVVQRVLARRLEALAKRTRTNIDNVIANALRRTRAYFLVGLAFYASVALVQLPQPVVRWGGRIAFVLLLLQVIRWGNGLITFYVERYRKQKLEEDPAAVMSMQALGFIGRLVLWTLVLLVALDNFGVDITALVASVGIAGVAIGLAVQNILGDLFASLSIVLDKPFVVGDFIIVDNYMGTVEHIGLKSTRIRSLTGEQLVFSNSDLLNSRIRNYKRMRERRIVFTVGVVYQTPKEKLEKIPEIIREVVEAQERVRFDRAHFKEFGPSSLNFEVVYWVLDPDYTLYMNIQQAINLAIFERFAQEGIEFAYPTQTLYVYPMKPVEASASPDADRQAQA</sequence>
<dbReference type="Pfam" id="PF00924">
    <property type="entry name" value="MS_channel_2nd"/>
    <property type="match status" value="1"/>
</dbReference>
<dbReference type="SUPFAM" id="SSF82861">
    <property type="entry name" value="Mechanosensitive channel protein MscS (YggB), transmembrane region"/>
    <property type="match status" value="1"/>
</dbReference>
<keyword evidence="3" id="KW-1003">Cell membrane</keyword>
<dbReference type="Proteomes" id="UP000185812">
    <property type="component" value="Unassembled WGS sequence"/>
</dbReference>
<feature type="domain" description="Mechanosensitive ion channel MscS" evidence="8">
    <location>
        <begin position="188"/>
        <end position="255"/>
    </location>
</feature>
<evidence type="ECO:0000256" key="3">
    <source>
        <dbReference type="ARBA" id="ARBA00022475"/>
    </source>
</evidence>
<dbReference type="PANTHER" id="PTHR30566:SF25">
    <property type="entry name" value="INNER MEMBRANE PROTEIN"/>
    <property type="match status" value="1"/>
</dbReference>
<evidence type="ECO:0000256" key="6">
    <source>
        <dbReference type="ARBA" id="ARBA00023136"/>
    </source>
</evidence>
<dbReference type="RefSeq" id="WP_072716229.1">
    <property type="nucleotide sequence ID" value="NZ_FRAU01000009.1"/>
</dbReference>
<evidence type="ECO:0000256" key="2">
    <source>
        <dbReference type="ARBA" id="ARBA00008017"/>
    </source>
</evidence>
<evidence type="ECO:0000259" key="10">
    <source>
        <dbReference type="Pfam" id="PF21088"/>
    </source>
</evidence>
<accession>A0A1M6WTR6</accession>
<dbReference type="InterPro" id="IPR006685">
    <property type="entry name" value="MscS_channel_2nd"/>
</dbReference>
<proteinExistence type="inferred from homology"/>
<dbReference type="GO" id="GO:0005886">
    <property type="term" value="C:plasma membrane"/>
    <property type="evidence" value="ECO:0007669"/>
    <property type="project" value="UniProtKB-SubCell"/>
</dbReference>
<dbReference type="Pfam" id="PF21088">
    <property type="entry name" value="MS_channel_1st"/>
    <property type="match status" value="1"/>
</dbReference>
<evidence type="ECO:0000256" key="1">
    <source>
        <dbReference type="ARBA" id="ARBA00004651"/>
    </source>
</evidence>
<gene>
    <name evidence="11" type="ORF">SAMN04488087_2427</name>
</gene>
<dbReference type="PANTHER" id="PTHR30566">
    <property type="entry name" value="YNAI-RELATED MECHANOSENSITIVE ION CHANNEL"/>
    <property type="match status" value="1"/>
</dbReference>
<comment type="similarity">
    <text evidence="2">Belongs to the MscS (TC 1.A.23) family.</text>
</comment>
<comment type="subcellular location">
    <subcellularLocation>
        <location evidence="1">Cell membrane</location>
        <topology evidence="1">Multi-pass membrane protein</topology>
    </subcellularLocation>
</comment>
<evidence type="ECO:0000256" key="4">
    <source>
        <dbReference type="ARBA" id="ARBA00022692"/>
    </source>
</evidence>
<dbReference type="InterPro" id="IPR011066">
    <property type="entry name" value="MscS_channel_C_sf"/>
</dbReference>
<dbReference type="Pfam" id="PF21082">
    <property type="entry name" value="MS_channel_3rd"/>
    <property type="match status" value="1"/>
</dbReference>
<evidence type="ECO:0000256" key="7">
    <source>
        <dbReference type="SAM" id="Phobius"/>
    </source>
</evidence>
<dbReference type="AlphaFoldDB" id="A0A1M6WTR6"/>
<reference evidence="12" key="1">
    <citation type="submission" date="2016-11" db="EMBL/GenBank/DDBJ databases">
        <authorList>
            <person name="Varghese N."/>
            <person name="Submissions S."/>
        </authorList>
    </citation>
    <scope>NUCLEOTIDE SEQUENCE [LARGE SCALE GENOMIC DNA]</scope>
    <source>
        <strain evidence="12">DSM 22212</strain>
    </source>
</reference>
<dbReference type="GO" id="GO:0008381">
    <property type="term" value="F:mechanosensitive monoatomic ion channel activity"/>
    <property type="evidence" value="ECO:0007669"/>
    <property type="project" value="UniProtKB-ARBA"/>
</dbReference>
<dbReference type="EMBL" id="FRAU01000009">
    <property type="protein sequence ID" value="SHK97034.1"/>
    <property type="molecule type" value="Genomic_DNA"/>
</dbReference>
<feature type="transmembrane region" description="Helical" evidence="7">
    <location>
        <begin position="98"/>
        <end position="123"/>
    </location>
</feature>
<dbReference type="STRING" id="633813.SAMN04488087_2427"/>
<organism evidence="11 12">
    <name type="scientific">Rhodothermus profundi</name>
    <dbReference type="NCBI Taxonomy" id="633813"/>
    <lineage>
        <taxon>Bacteria</taxon>
        <taxon>Pseudomonadati</taxon>
        <taxon>Rhodothermota</taxon>
        <taxon>Rhodothermia</taxon>
        <taxon>Rhodothermales</taxon>
        <taxon>Rhodothermaceae</taxon>
        <taxon>Rhodothermus</taxon>
    </lineage>
</organism>
<dbReference type="SUPFAM" id="SSF82689">
    <property type="entry name" value="Mechanosensitive channel protein MscS (YggB), C-terminal domain"/>
    <property type="match status" value="1"/>
</dbReference>
<dbReference type="Gene3D" id="1.10.287.1260">
    <property type="match status" value="1"/>
</dbReference>
<keyword evidence="12" id="KW-1185">Reference proteome</keyword>
<keyword evidence="5 7" id="KW-1133">Transmembrane helix</keyword>
<evidence type="ECO:0000256" key="5">
    <source>
        <dbReference type="ARBA" id="ARBA00022989"/>
    </source>
</evidence>
<dbReference type="InterPro" id="IPR011014">
    <property type="entry name" value="MscS_channel_TM-2"/>
</dbReference>
<evidence type="ECO:0000259" key="9">
    <source>
        <dbReference type="Pfam" id="PF21082"/>
    </source>
</evidence>
<evidence type="ECO:0000313" key="12">
    <source>
        <dbReference type="Proteomes" id="UP000185812"/>
    </source>
</evidence>
<name>A0A1M6WTR6_9BACT</name>
<feature type="transmembrane region" description="Helical" evidence="7">
    <location>
        <begin position="22"/>
        <end position="46"/>
    </location>
</feature>
<protein>
    <submittedName>
        <fullName evidence="11">Small-conductance mechanosensitive channel</fullName>
    </submittedName>
</protein>
<dbReference type="InterPro" id="IPR049142">
    <property type="entry name" value="MS_channel_1st"/>
</dbReference>
<dbReference type="InterPro" id="IPR010920">
    <property type="entry name" value="LSM_dom_sf"/>
</dbReference>
<dbReference type="Gene3D" id="3.30.70.100">
    <property type="match status" value="1"/>
</dbReference>
<keyword evidence="4 7" id="KW-0812">Transmembrane</keyword>
<feature type="domain" description="Mechanosensitive ion channel MscS C-terminal" evidence="9">
    <location>
        <begin position="261"/>
        <end position="346"/>
    </location>
</feature>
<dbReference type="Gene3D" id="2.30.30.60">
    <property type="match status" value="1"/>
</dbReference>
<keyword evidence="6 7" id="KW-0472">Membrane</keyword>
<feature type="domain" description="Mechanosensitive ion channel transmembrane helices 2/3" evidence="10">
    <location>
        <begin position="149"/>
        <end position="187"/>
    </location>
</feature>
<feature type="transmembrane region" description="Helical" evidence="7">
    <location>
        <begin position="74"/>
        <end position="92"/>
    </location>
</feature>
<dbReference type="InterPro" id="IPR023408">
    <property type="entry name" value="MscS_beta-dom_sf"/>
</dbReference>
<dbReference type="SUPFAM" id="SSF50182">
    <property type="entry name" value="Sm-like ribonucleoproteins"/>
    <property type="match status" value="1"/>
</dbReference>
<feature type="transmembrane region" description="Helical" evidence="7">
    <location>
        <begin position="143"/>
        <end position="162"/>
    </location>
</feature>
<evidence type="ECO:0000313" key="11">
    <source>
        <dbReference type="EMBL" id="SHK97034.1"/>
    </source>
</evidence>